<proteinExistence type="predicted"/>
<accession>A0A261XV74</accession>
<dbReference type="AlphaFoldDB" id="A0A261XV74"/>
<reference evidence="1 2" key="1">
    <citation type="journal article" date="2017" name="Mycologia">
        <title>Bifiguratus adelaidae, gen. et sp. nov., a new member of Mucoromycotina in endophytic and soil-dwelling habitats.</title>
        <authorList>
            <person name="Torres-Cruz T.J."/>
            <person name="Billingsley Tobias T.L."/>
            <person name="Almatruk M."/>
            <person name="Hesse C."/>
            <person name="Kuske C.R."/>
            <person name="Desiro A."/>
            <person name="Benucci G.M."/>
            <person name="Bonito G."/>
            <person name="Stajich J.E."/>
            <person name="Dunlap C."/>
            <person name="Arnold A.E."/>
            <person name="Porras-Alfaro A."/>
        </authorList>
    </citation>
    <scope>NUCLEOTIDE SEQUENCE [LARGE SCALE GENOMIC DNA]</scope>
    <source>
        <strain evidence="1 2">AZ0501</strain>
    </source>
</reference>
<protein>
    <submittedName>
        <fullName evidence="1">Uncharacterized protein</fullName>
    </submittedName>
</protein>
<dbReference type="OrthoDB" id="3257538at2759"/>
<organism evidence="1 2">
    <name type="scientific">Bifiguratus adelaidae</name>
    <dbReference type="NCBI Taxonomy" id="1938954"/>
    <lineage>
        <taxon>Eukaryota</taxon>
        <taxon>Fungi</taxon>
        <taxon>Fungi incertae sedis</taxon>
        <taxon>Mucoromycota</taxon>
        <taxon>Mucoromycotina</taxon>
        <taxon>Endogonomycetes</taxon>
        <taxon>Endogonales</taxon>
        <taxon>Endogonales incertae sedis</taxon>
        <taxon>Bifiguratus</taxon>
    </lineage>
</organism>
<name>A0A261XV74_9FUNG</name>
<comment type="caution">
    <text evidence="1">The sequence shown here is derived from an EMBL/GenBank/DDBJ whole genome shotgun (WGS) entry which is preliminary data.</text>
</comment>
<feature type="non-terminal residue" evidence="1">
    <location>
        <position position="142"/>
    </location>
</feature>
<sequence length="142" mass="16691">MANEVVDVSQEEQKEYEDRFLEGGERLMVYDLLEMQGRRDQTTDPDVQQYLEAKRLYKQGYEKCFKIPKSLEEDELVPHAEEIKDAAETMVSAWLMDDRGASMSERVLILGQQYEKILLKDIPESEREGFFVRESLLFSAWI</sequence>
<evidence type="ECO:0000313" key="1">
    <source>
        <dbReference type="EMBL" id="OZJ02144.1"/>
    </source>
</evidence>
<evidence type="ECO:0000313" key="2">
    <source>
        <dbReference type="Proteomes" id="UP000242875"/>
    </source>
</evidence>
<dbReference type="Proteomes" id="UP000242875">
    <property type="component" value="Unassembled WGS sequence"/>
</dbReference>
<dbReference type="EMBL" id="MVBO01000184">
    <property type="protein sequence ID" value="OZJ02144.1"/>
    <property type="molecule type" value="Genomic_DNA"/>
</dbReference>
<gene>
    <name evidence="1" type="ORF">BZG36_05233</name>
</gene>
<keyword evidence="2" id="KW-1185">Reference proteome</keyword>